<evidence type="ECO:0000313" key="2">
    <source>
        <dbReference type="Proteomes" id="UP001164948"/>
    </source>
</evidence>
<dbReference type="EMBL" id="CP095081">
    <property type="protein sequence ID" value="WAI93918.1"/>
    <property type="molecule type" value="Genomic_DNA"/>
</dbReference>
<gene>
    <name evidence="1" type="ORF">MP619_04790</name>
</gene>
<dbReference type="Proteomes" id="UP001164948">
    <property type="component" value="Chromosome"/>
</dbReference>
<dbReference type="AlphaFoldDB" id="A0AAE9UNF8"/>
<dbReference type="RefSeq" id="WP_155782944.1">
    <property type="nucleotide sequence ID" value="NZ_CP095081.1"/>
</dbReference>
<protein>
    <submittedName>
        <fullName evidence="1">Uncharacterized protein</fullName>
    </submittedName>
</protein>
<reference evidence="1" key="1">
    <citation type="submission" date="2022-03" db="EMBL/GenBank/DDBJ databases">
        <title>Characterization and genomic analysis of a Streptococcus dysgalactiae associated with cultured channel catfish mortalities in China.</title>
        <authorList>
            <person name="Wang J."/>
            <person name="Geng Y."/>
        </authorList>
    </citation>
    <scope>NUCLEOTIDE SEQUENCE</scope>
    <source>
        <strain evidence="1">WJ001</strain>
    </source>
</reference>
<proteinExistence type="predicted"/>
<evidence type="ECO:0000313" key="1">
    <source>
        <dbReference type="EMBL" id="WAI93918.1"/>
    </source>
</evidence>
<name>A0AAE9UNF8_STRDY</name>
<organism evidence="1 2">
    <name type="scientific">Streptococcus dysgalactiae</name>
    <dbReference type="NCBI Taxonomy" id="1334"/>
    <lineage>
        <taxon>Bacteria</taxon>
        <taxon>Bacillati</taxon>
        <taxon>Bacillota</taxon>
        <taxon>Bacilli</taxon>
        <taxon>Lactobacillales</taxon>
        <taxon>Streptococcaceae</taxon>
        <taxon>Streptococcus</taxon>
    </lineage>
</organism>
<sequence>MTNFDHYFSNHIAEKIELDTATIIDYYNPKYERMYNLRYIFDKKNSSLCITGDFGELVAVNFYNMGDWDTFYRHFTNNPDYFIEKVSTSRRSLFVHDIYEAQKVILKEFFNGKDYKDLDWDESCIYDDLFEYFHDQYGFRHMSDDTREFLSSQQDEYYVTLEYAGRRISDIVFLYLDAYKRAYEYLKKGISDGK</sequence>
<accession>A0AAE9UNF8</accession>